<feature type="region of interest" description="Disordered" evidence="1">
    <location>
        <begin position="430"/>
        <end position="482"/>
    </location>
</feature>
<dbReference type="CDD" id="cd18788">
    <property type="entry name" value="SF2_C_XPD"/>
    <property type="match status" value="1"/>
</dbReference>
<dbReference type="InterPro" id="IPR045028">
    <property type="entry name" value="DinG/Rad3-like"/>
</dbReference>
<dbReference type="Gene3D" id="3.40.50.300">
    <property type="entry name" value="P-loop containing nucleotide triphosphate hydrolases"/>
    <property type="match status" value="2"/>
</dbReference>
<evidence type="ECO:0000256" key="1">
    <source>
        <dbReference type="SAM" id="MobiDB-lite"/>
    </source>
</evidence>
<gene>
    <name evidence="4" type="primary">LOC101851471</name>
</gene>
<feature type="compositionally biased region" description="Low complexity" evidence="1">
    <location>
        <begin position="449"/>
        <end position="466"/>
    </location>
</feature>
<evidence type="ECO:0000313" key="3">
    <source>
        <dbReference type="Proteomes" id="UP000694888"/>
    </source>
</evidence>
<accession>A0ABM1W4M8</accession>
<feature type="compositionally biased region" description="Basic and acidic residues" evidence="1">
    <location>
        <begin position="864"/>
        <end position="873"/>
    </location>
</feature>
<feature type="compositionally biased region" description="Polar residues" evidence="1">
    <location>
        <begin position="829"/>
        <end position="843"/>
    </location>
</feature>
<feature type="domain" description="ATP-dependent helicase C-terminal" evidence="2">
    <location>
        <begin position="160"/>
        <end position="325"/>
    </location>
</feature>
<feature type="compositionally biased region" description="Polar residues" evidence="1">
    <location>
        <begin position="430"/>
        <end position="441"/>
    </location>
</feature>
<dbReference type="InterPro" id="IPR006555">
    <property type="entry name" value="ATP-dep_Helicase_C"/>
</dbReference>
<sequence>MDYLYRADLKYVDDYRAALVQSFSFVPSTQEGQWLNSRKNKRHMTQVEIFTLNFWCLNPGVAFSDFEKTRSVILTSGTLSPMTSFQSELGLPFKIQLEANHVIKDSQVWVGALGEGPSGGTLQAVFRNLETFTFQDELGSLVLRVCQTVPHGVLCFLPSYKVLEKLTQRWEAIGLMRKLSACKQVICEPRGSDKADFEGQMKNFYEAVGSGAKGGSGEGEGDNCTQTGAIFFAVCRGKVSEGLDFADNFARAVISVGIPYPNFKDVQVELKRKYNDQHRQSRGLLSGHDWYEIQAFRALNQALGRCIRHKNDWGALIIVDERFVKNRHKYCKGLSKWVRNKVQTFPDFRCAVDSLSTFTAASIEAQDSHQSLDVSLAATPNSSSPSPRKPLNDVNMAGAPTPVTPGSSSVPIPASQTASRGQKNFFSLFTPFKSSPQTASPRGSKHPRSPSTVSSNNSSAPSSKVAGMMNKSPLPAKPVPSRAEDVMTVEVSPGHVRVSSVSAPSSHGAPSNSKVLTPCFLVPNSKNLATTHRIPTATVAATTYTPATTTTSALSLQGHGAVSYSTRAMTTTVSADVSPSHKLRIVTERARPGVRFRVFEIPAHLHVVFGGNLNLPVSTNERLVYLVDAPARPGDSPTAKLIKMSEEEKDAILTGSANTQHSAVPPSPTMPNVQHREVLPSSDVWHSVGGKKTDLPTAKVKPLSSGALSSTAFSSTAFSSTALSSTALSSTAFSSTALSSTAFSSTALSSTAFSSGATNLDQISRPDAVPKAEVKIEKVPSSKNVCTSVLETEEKVNNEEKVTRPQSEIPNSRPAADVPDCLSPVSDMPVSSPQCASTQTPVLAQSKVRPLFKNSPVTQTLVRSESDDRDTKPDAPSPRECSTCVPTGQAVSPVEADTKTPAKNVRLTASKVAGEEDVVPKTESEDEECAEQDRDQTQVRRKVKVKKRRLSLKGKTVAKRARDTVMSDTNESKASRFSVFCCRCDHRLFVGKPAAEFRRQKMTPGFLASTETTDAQPGCVFFSTDPGEGGLQPLCDSRLGVNTRFVDQEDICVQYLYCESCLRNSDTPHSDTLDTRAQVAAGAR</sequence>
<dbReference type="Proteomes" id="UP000694888">
    <property type="component" value="Unplaced"/>
</dbReference>
<name>A0ABM1W4M8_APLCA</name>
<keyword evidence="3" id="KW-1185">Reference proteome</keyword>
<dbReference type="SMART" id="SM00491">
    <property type="entry name" value="HELICc2"/>
    <property type="match status" value="1"/>
</dbReference>
<feature type="region of interest" description="Disordered" evidence="1">
    <location>
        <begin position="375"/>
        <end position="417"/>
    </location>
</feature>
<dbReference type="RefSeq" id="XP_035829621.1">
    <property type="nucleotide sequence ID" value="XM_035973728.1"/>
</dbReference>
<feature type="compositionally biased region" description="Basic and acidic residues" evidence="1">
    <location>
        <begin position="794"/>
        <end position="803"/>
    </location>
</feature>
<feature type="non-terminal residue" evidence="4">
    <location>
        <position position="1084"/>
    </location>
</feature>
<feature type="compositionally biased region" description="Low complexity" evidence="1">
    <location>
        <begin position="400"/>
        <end position="413"/>
    </location>
</feature>
<feature type="compositionally biased region" description="Polar residues" evidence="1">
    <location>
        <begin position="375"/>
        <end position="386"/>
    </location>
</feature>
<dbReference type="Pfam" id="PF13307">
    <property type="entry name" value="Helicase_C_2"/>
    <property type="match status" value="1"/>
</dbReference>
<dbReference type="PANTHER" id="PTHR11472">
    <property type="entry name" value="DNA REPAIR DEAD HELICASE RAD3/XP-D SUBFAMILY MEMBER"/>
    <property type="match status" value="1"/>
</dbReference>
<feature type="region of interest" description="Disordered" evidence="1">
    <location>
        <begin position="794"/>
        <end position="902"/>
    </location>
</feature>
<feature type="region of interest" description="Disordered" evidence="1">
    <location>
        <begin position="915"/>
        <end position="937"/>
    </location>
</feature>
<evidence type="ECO:0000313" key="4">
    <source>
        <dbReference type="RefSeq" id="XP_035829621.1"/>
    </source>
</evidence>
<organism evidence="3 4">
    <name type="scientific">Aplysia californica</name>
    <name type="common">California sea hare</name>
    <dbReference type="NCBI Taxonomy" id="6500"/>
    <lineage>
        <taxon>Eukaryota</taxon>
        <taxon>Metazoa</taxon>
        <taxon>Spiralia</taxon>
        <taxon>Lophotrochozoa</taxon>
        <taxon>Mollusca</taxon>
        <taxon>Gastropoda</taxon>
        <taxon>Heterobranchia</taxon>
        <taxon>Euthyneura</taxon>
        <taxon>Tectipleura</taxon>
        <taxon>Aplysiida</taxon>
        <taxon>Aplysioidea</taxon>
        <taxon>Aplysiidae</taxon>
        <taxon>Aplysia</taxon>
    </lineage>
</organism>
<dbReference type="Gene3D" id="1.10.275.40">
    <property type="match status" value="1"/>
</dbReference>
<dbReference type="PANTHER" id="PTHR11472:SF47">
    <property type="entry name" value="FANCONI ANEMIA GROUP J PROTEIN"/>
    <property type="match status" value="1"/>
</dbReference>
<protein>
    <submittedName>
        <fullName evidence="4">Mucin-5AC</fullName>
    </submittedName>
</protein>
<proteinExistence type="predicted"/>
<dbReference type="InterPro" id="IPR027417">
    <property type="entry name" value="P-loop_NTPase"/>
</dbReference>
<evidence type="ECO:0000259" key="2">
    <source>
        <dbReference type="SMART" id="SM00491"/>
    </source>
</evidence>
<dbReference type="GeneID" id="101851471"/>
<reference evidence="4" key="1">
    <citation type="submission" date="2025-08" db="UniProtKB">
        <authorList>
            <consortium name="RefSeq"/>
        </authorList>
    </citation>
    <scope>IDENTIFICATION</scope>
</reference>